<dbReference type="InterPro" id="IPR051906">
    <property type="entry name" value="TolC-like"/>
</dbReference>
<evidence type="ECO:0000256" key="5">
    <source>
        <dbReference type="ARBA" id="ARBA00022692"/>
    </source>
</evidence>
<dbReference type="Proteomes" id="UP000509579">
    <property type="component" value="Chromosome"/>
</dbReference>
<accession>A0A6N1X6L7</accession>
<keyword evidence="6" id="KW-0472">Membrane</keyword>
<dbReference type="Pfam" id="PF02321">
    <property type="entry name" value="OEP"/>
    <property type="match status" value="2"/>
</dbReference>
<evidence type="ECO:0000256" key="7">
    <source>
        <dbReference type="ARBA" id="ARBA00023237"/>
    </source>
</evidence>
<keyword evidence="7" id="KW-0998">Cell outer membrane</keyword>
<dbReference type="GO" id="GO:0015562">
    <property type="term" value="F:efflux transmembrane transporter activity"/>
    <property type="evidence" value="ECO:0007669"/>
    <property type="project" value="InterPro"/>
</dbReference>
<dbReference type="GO" id="GO:0015288">
    <property type="term" value="F:porin activity"/>
    <property type="evidence" value="ECO:0007669"/>
    <property type="project" value="TreeGrafter"/>
</dbReference>
<dbReference type="Gene3D" id="1.20.1600.10">
    <property type="entry name" value="Outer membrane efflux proteins (OEP)"/>
    <property type="match status" value="1"/>
</dbReference>
<evidence type="ECO:0000256" key="1">
    <source>
        <dbReference type="ARBA" id="ARBA00004442"/>
    </source>
</evidence>
<dbReference type="PANTHER" id="PTHR30026">
    <property type="entry name" value="OUTER MEMBRANE PROTEIN TOLC"/>
    <property type="match status" value="1"/>
</dbReference>
<name>A0A6N1X6L7_9BURK</name>
<evidence type="ECO:0000256" key="6">
    <source>
        <dbReference type="ARBA" id="ARBA00023136"/>
    </source>
</evidence>
<dbReference type="SUPFAM" id="SSF56954">
    <property type="entry name" value="Outer membrane efflux proteins (OEP)"/>
    <property type="match status" value="1"/>
</dbReference>
<evidence type="ECO:0000256" key="2">
    <source>
        <dbReference type="ARBA" id="ARBA00007613"/>
    </source>
</evidence>
<sequence length="434" mass="47334">MLHLTRRLAAVPGGGPAASAGAVPAAATQRIAVPRPAAMGLRDAVQQGLGINPGVRAAMARVNRYDTEIDIARAGYHPNVQAGVGTAGSGSFQLGYDVLVTQMLYDWGAVESRVDSAQATQRHAVQELLVAREDKALEISEAYLDVLFARQRVAVAEAYIERLDELLALSQRRVATGYVDRSESGRVTLALARAQEQLLLEQGRLQEAAQQFAVLVGMPAGALEAPALVPLDALLERGRRLGPLILVSPLYLQAVEKSRVEEANIKAADAALKPQLNLEGTAQRREIGGQLTRDTTIMLRLRMAAFQGLSNFKRVDAARQALEAAQWDKEQIERDIRRKVQVLMEGEAPLAAREAALREQIGGAGEIGAIYREQFFVGMRSMIDLLSVEADRFEAERQLLQLQGERQRLPLRAMAQLGLLVPLLEDRIAEKILP</sequence>
<keyword evidence="3" id="KW-0813">Transport</keyword>
<evidence type="ECO:0000313" key="9">
    <source>
        <dbReference type="Proteomes" id="UP000509579"/>
    </source>
</evidence>
<evidence type="ECO:0000256" key="4">
    <source>
        <dbReference type="ARBA" id="ARBA00022452"/>
    </source>
</evidence>
<comment type="subcellular location">
    <subcellularLocation>
        <location evidence="1">Cell outer membrane</location>
    </subcellularLocation>
</comment>
<comment type="similarity">
    <text evidence="2">Belongs to the outer membrane factor (OMF) (TC 1.B.17) family.</text>
</comment>
<dbReference type="GO" id="GO:0009279">
    <property type="term" value="C:cell outer membrane"/>
    <property type="evidence" value="ECO:0007669"/>
    <property type="project" value="UniProtKB-SubCell"/>
</dbReference>
<evidence type="ECO:0000313" key="8">
    <source>
        <dbReference type="EMBL" id="QKV55014.1"/>
    </source>
</evidence>
<evidence type="ECO:0000256" key="3">
    <source>
        <dbReference type="ARBA" id="ARBA00022448"/>
    </source>
</evidence>
<dbReference type="AlphaFoldDB" id="A0A6N1X6L7"/>
<keyword evidence="9" id="KW-1185">Reference proteome</keyword>
<gene>
    <name evidence="8" type="ORF">HUK68_10075</name>
</gene>
<dbReference type="PANTHER" id="PTHR30026:SF22">
    <property type="entry name" value="OUTER MEMBRANE EFFLUX PROTEIN"/>
    <property type="match status" value="1"/>
</dbReference>
<dbReference type="GO" id="GO:1990281">
    <property type="term" value="C:efflux pump complex"/>
    <property type="evidence" value="ECO:0007669"/>
    <property type="project" value="TreeGrafter"/>
</dbReference>
<keyword evidence="4" id="KW-1134">Transmembrane beta strand</keyword>
<dbReference type="InterPro" id="IPR003423">
    <property type="entry name" value="OMP_efflux"/>
</dbReference>
<protein>
    <submittedName>
        <fullName evidence="8">TolC family protein</fullName>
    </submittedName>
</protein>
<reference evidence="8 9" key="1">
    <citation type="submission" date="2020-06" db="EMBL/GenBank/DDBJ databases">
        <title>Acidovorax antarctica sp. nov., isolated from Corinth ice sheet soil, Antarctic Fields Peninsula.</title>
        <authorList>
            <person name="Xu Q."/>
            <person name="Peng F."/>
        </authorList>
    </citation>
    <scope>NUCLEOTIDE SEQUENCE [LARGE SCALE GENOMIC DNA]</scope>
    <source>
        <strain evidence="8 9">16-35-5</strain>
    </source>
</reference>
<proteinExistence type="inferred from homology"/>
<keyword evidence="5" id="KW-0812">Transmembrane</keyword>
<dbReference type="EMBL" id="CP054840">
    <property type="protein sequence ID" value="QKV55014.1"/>
    <property type="molecule type" value="Genomic_DNA"/>
</dbReference>
<organism evidence="8 9">
    <name type="scientific">Comamonas antarctica</name>
    <dbReference type="NCBI Taxonomy" id="2743470"/>
    <lineage>
        <taxon>Bacteria</taxon>
        <taxon>Pseudomonadati</taxon>
        <taxon>Pseudomonadota</taxon>
        <taxon>Betaproteobacteria</taxon>
        <taxon>Burkholderiales</taxon>
        <taxon>Comamonadaceae</taxon>
        <taxon>Comamonas</taxon>
    </lineage>
</organism>
<dbReference type="KEGG" id="aant:HUK68_10075"/>